<dbReference type="PANTHER" id="PTHR39176">
    <property type="entry name" value="PERIPLASMIC PROTEIN-RELATED"/>
    <property type="match status" value="1"/>
</dbReference>
<dbReference type="InterPro" id="IPR009739">
    <property type="entry name" value="LprI-like_N"/>
</dbReference>
<sequence>MAKVKAVQAAAAVFLATLATGTAQAQAQEIADCSNAMSQSEMTQCAHDDWQKADAELNALYKKAMAKMREADDYLPDYLKGAADTLRDAQRAWIPYRDKACESYGFMARGGTMEPMLVYGCQADLTNQRIKELKDLVEGLGN</sequence>
<gene>
    <name evidence="3" type="ORF">M0H32_19995</name>
</gene>
<proteinExistence type="predicted"/>
<feature type="domain" description="Lysozyme inhibitor LprI-like N-terminal" evidence="2">
    <location>
        <begin position="33"/>
        <end position="133"/>
    </location>
</feature>
<evidence type="ECO:0000256" key="1">
    <source>
        <dbReference type="SAM" id="SignalP"/>
    </source>
</evidence>
<comment type="caution">
    <text evidence="3">The sequence shown here is derived from an EMBL/GenBank/DDBJ whole genome shotgun (WGS) entry which is preliminary data.</text>
</comment>
<dbReference type="Proteomes" id="UP001431221">
    <property type="component" value="Unassembled WGS sequence"/>
</dbReference>
<keyword evidence="4" id="KW-1185">Reference proteome</keyword>
<feature type="signal peptide" evidence="1">
    <location>
        <begin position="1"/>
        <end position="25"/>
    </location>
</feature>
<evidence type="ECO:0000313" key="3">
    <source>
        <dbReference type="EMBL" id="MCK7614460.1"/>
    </source>
</evidence>
<dbReference type="PANTHER" id="PTHR39176:SF1">
    <property type="entry name" value="PERIPLASMIC PROTEIN"/>
    <property type="match status" value="1"/>
</dbReference>
<evidence type="ECO:0000313" key="4">
    <source>
        <dbReference type="Proteomes" id="UP001431221"/>
    </source>
</evidence>
<protein>
    <submittedName>
        <fullName evidence="3">Lysozyme inhibitor LprI family protein</fullName>
    </submittedName>
</protein>
<keyword evidence="1" id="KW-0732">Signal</keyword>
<dbReference type="Pfam" id="PF07007">
    <property type="entry name" value="LprI"/>
    <property type="match status" value="1"/>
</dbReference>
<dbReference type="EMBL" id="JALNMJ010000015">
    <property type="protein sequence ID" value="MCK7614460.1"/>
    <property type="molecule type" value="Genomic_DNA"/>
</dbReference>
<accession>A0ABT0GYZ4</accession>
<evidence type="ECO:0000259" key="2">
    <source>
        <dbReference type="Pfam" id="PF07007"/>
    </source>
</evidence>
<feature type="chain" id="PRO_5046505808" evidence="1">
    <location>
        <begin position="26"/>
        <end position="142"/>
    </location>
</feature>
<name>A0ABT0GYZ4_9HYPH</name>
<reference evidence="3" key="1">
    <citation type="submission" date="2022-04" db="EMBL/GenBank/DDBJ databases">
        <title>Roseibium sp. CAU 1639 isolated from mud.</title>
        <authorList>
            <person name="Kim W."/>
        </authorList>
    </citation>
    <scope>NUCLEOTIDE SEQUENCE</scope>
    <source>
        <strain evidence="3">CAU 1639</strain>
    </source>
</reference>
<dbReference type="Gene3D" id="1.20.1270.180">
    <property type="match status" value="1"/>
</dbReference>
<dbReference type="RefSeq" id="WP_248157037.1">
    <property type="nucleotide sequence ID" value="NZ_JALNMJ010000015.1"/>
</dbReference>
<organism evidence="3 4">
    <name type="scientific">Roseibium sediminicola</name>
    <dbReference type="NCBI Taxonomy" id="2933272"/>
    <lineage>
        <taxon>Bacteria</taxon>
        <taxon>Pseudomonadati</taxon>
        <taxon>Pseudomonadota</taxon>
        <taxon>Alphaproteobacteria</taxon>
        <taxon>Hyphomicrobiales</taxon>
        <taxon>Stappiaceae</taxon>
        <taxon>Roseibium</taxon>
    </lineage>
</organism>